<dbReference type="OrthoDB" id="7854479at2"/>
<dbReference type="AlphaFoldDB" id="A0A5B0W806"/>
<reference evidence="1 2" key="1">
    <citation type="submission" date="2019-07" db="EMBL/GenBank/DDBJ databases">
        <title>The Draft Genome Sequence of Rhizobium tropici SARCC-755 Associated with Superior Nodulation on Pigeonpea (Cajanus cajan (L.) Millsp.).</title>
        <authorList>
            <person name="Bopape F.L."/>
            <person name="Hassen A.I."/>
            <person name="Swanevelder Z.H."/>
            <person name="Gwata E.T."/>
        </authorList>
    </citation>
    <scope>NUCLEOTIDE SEQUENCE [LARGE SCALE GENOMIC DNA]</scope>
    <source>
        <strain evidence="1 2">SARCC-755</strain>
    </source>
</reference>
<protein>
    <recommendedName>
        <fullName evidence="3">CHRD domain-containing protein</fullName>
    </recommendedName>
</protein>
<name>A0A5B0W806_RHITR</name>
<proteinExistence type="predicted"/>
<evidence type="ECO:0000313" key="2">
    <source>
        <dbReference type="Proteomes" id="UP000323608"/>
    </source>
</evidence>
<organism evidence="1 2">
    <name type="scientific">Rhizobium tropici</name>
    <dbReference type="NCBI Taxonomy" id="398"/>
    <lineage>
        <taxon>Bacteria</taxon>
        <taxon>Pseudomonadati</taxon>
        <taxon>Pseudomonadota</taxon>
        <taxon>Alphaproteobacteria</taxon>
        <taxon>Hyphomicrobiales</taxon>
        <taxon>Rhizobiaceae</taxon>
        <taxon>Rhizobium/Agrobacterium group</taxon>
        <taxon>Rhizobium</taxon>
    </lineage>
</organism>
<sequence length="193" mass="20789">MFTADPSSAESYKAHLTALNPGKIGTSAEGDATFKIVGDNLEVHIKMKGVPANIEHWEHFHGFPDGRNATCATSAEDKNKDGYIDLGETEPVMGTTMVPFNDKPEEMNIPTHTYPQADASGSYEYTKIVPLKALQEKFGETYKGGSIDLDKRVVMVHGVPEKHALPASVGSLGPIPSHVTLPIACGKIEKVTN</sequence>
<dbReference type="Proteomes" id="UP000323608">
    <property type="component" value="Unassembled WGS sequence"/>
</dbReference>
<comment type="caution">
    <text evidence="1">The sequence shown here is derived from an EMBL/GenBank/DDBJ whole genome shotgun (WGS) entry which is preliminary data.</text>
</comment>
<accession>A0A5B0W806</accession>
<evidence type="ECO:0000313" key="1">
    <source>
        <dbReference type="EMBL" id="KAA1183106.1"/>
    </source>
</evidence>
<gene>
    <name evidence="1" type="ORF">FP026_08200</name>
</gene>
<dbReference type="EMBL" id="VNIP01000005">
    <property type="protein sequence ID" value="KAA1183106.1"/>
    <property type="molecule type" value="Genomic_DNA"/>
</dbReference>
<evidence type="ECO:0008006" key="3">
    <source>
        <dbReference type="Google" id="ProtNLM"/>
    </source>
</evidence>